<organism evidence="13 14">
    <name type="scientific">Pseudogulbenkiania subflava DSM 22618</name>
    <dbReference type="NCBI Taxonomy" id="1123014"/>
    <lineage>
        <taxon>Bacteria</taxon>
        <taxon>Pseudomonadati</taxon>
        <taxon>Pseudomonadota</taxon>
        <taxon>Betaproteobacteria</taxon>
        <taxon>Neisseriales</taxon>
        <taxon>Chromobacteriaceae</taxon>
        <taxon>Pseudogulbenkiania</taxon>
    </lineage>
</organism>
<protein>
    <recommendedName>
        <fullName evidence="3">histidine kinase</fullName>
        <ecNumber evidence="3">2.7.13.3</ecNumber>
    </recommendedName>
</protein>
<dbReference type="Pfam" id="PF02518">
    <property type="entry name" value="HATPase_c"/>
    <property type="match status" value="1"/>
</dbReference>
<keyword evidence="8 13" id="KW-0418">Kinase</keyword>
<evidence type="ECO:0000313" key="14">
    <source>
        <dbReference type="Proteomes" id="UP000192920"/>
    </source>
</evidence>
<dbReference type="SMART" id="SM00388">
    <property type="entry name" value="HisKA"/>
    <property type="match status" value="1"/>
</dbReference>
<dbReference type="SUPFAM" id="SSF55874">
    <property type="entry name" value="ATPase domain of HSP90 chaperone/DNA topoisomerase II/histidine kinase"/>
    <property type="match status" value="1"/>
</dbReference>
<dbReference type="CDD" id="cd00082">
    <property type="entry name" value="HisKA"/>
    <property type="match status" value="1"/>
</dbReference>
<comment type="catalytic activity">
    <reaction evidence="1">
        <text>ATP + protein L-histidine = ADP + protein N-phospho-L-histidine.</text>
        <dbReference type="EC" id="2.7.13.3"/>
    </reaction>
</comment>
<dbReference type="PROSITE" id="PS50885">
    <property type="entry name" value="HAMP"/>
    <property type="match status" value="1"/>
</dbReference>
<dbReference type="AlphaFoldDB" id="A0A1Y6C0Y9"/>
<dbReference type="PANTHER" id="PTHR44936">
    <property type="entry name" value="SENSOR PROTEIN CREC"/>
    <property type="match status" value="1"/>
</dbReference>
<evidence type="ECO:0000256" key="3">
    <source>
        <dbReference type="ARBA" id="ARBA00012438"/>
    </source>
</evidence>
<dbReference type="InterPro" id="IPR036890">
    <property type="entry name" value="HATPase_C_sf"/>
</dbReference>
<dbReference type="Proteomes" id="UP000192920">
    <property type="component" value="Unassembled WGS sequence"/>
</dbReference>
<sequence length="445" mass="49330">MRRLFVQFYLMLMACFLGGVLLVGVVYKQAVDKVGERYLSDLLGASLSMIQSELKGVPPELWSETLEEFDHGLTFPLRIEGDAAYTLDDDARAALARGEIVMLEDNFLFLQRIPNSHFLLVAGPLRYLFFLHQLKWVDYVLLLLVGLSLGIPVLLWLRPHWNQLMQLEQTAVRLAEGDLSARVQLPPGSGVRRVGEAFNRMADSIGALLAGRKALIDAVAHELRTPLARLRYRLALLDGDPDSPPRQAIERDLAAIDSLLQELLLHARLDRPQVPLTLSCFDSREWVAERLAEQAPLASGIDWRDDSLGEIDLEGDRYLLSRALDNLLSNARRYAQHTVRVQLEQDADGYCLRVDDDGPGIPAEEREHVLEPFVRLDQSRGRDSGGHGLGLSIVQGIARAHQGTLGIEDSPLGGARFVLRWPGTAGVHSVTQGNIPLTDAGNGRA</sequence>
<dbReference type="PROSITE" id="PS51257">
    <property type="entry name" value="PROKAR_LIPOPROTEIN"/>
    <property type="match status" value="1"/>
</dbReference>
<comment type="subcellular location">
    <subcellularLocation>
        <location evidence="2">Cell membrane</location>
        <topology evidence="2">Multi-pass membrane protein</topology>
    </subcellularLocation>
</comment>
<dbReference type="STRING" id="1123014.SAMN02745746_02996"/>
<dbReference type="EC" id="2.7.13.3" evidence="3"/>
<evidence type="ECO:0000256" key="6">
    <source>
        <dbReference type="ARBA" id="ARBA00022679"/>
    </source>
</evidence>
<dbReference type="PRINTS" id="PR00344">
    <property type="entry name" value="BCTRLSENSOR"/>
</dbReference>
<feature type="transmembrane region" description="Helical" evidence="10">
    <location>
        <begin position="6"/>
        <end position="27"/>
    </location>
</feature>
<evidence type="ECO:0000256" key="7">
    <source>
        <dbReference type="ARBA" id="ARBA00022741"/>
    </source>
</evidence>
<dbReference type="SMART" id="SM00304">
    <property type="entry name" value="HAMP"/>
    <property type="match status" value="1"/>
</dbReference>
<keyword evidence="9" id="KW-0067">ATP-binding</keyword>
<dbReference type="GO" id="GO:0005886">
    <property type="term" value="C:plasma membrane"/>
    <property type="evidence" value="ECO:0007669"/>
    <property type="project" value="UniProtKB-SubCell"/>
</dbReference>
<keyword evidence="5" id="KW-0597">Phosphoprotein</keyword>
<dbReference type="InterPro" id="IPR003661">
    <property type="entry name" value="HisK_dim/P_dom"/>
</dbReference>
<feature type="transmembrane region" description="Helical" evidence="10">
    <location>
        <begin position="136"/>
        <end position="157"/>
    </location>
</feature>
<keyword evidence="4" id="KW-1003">Cell membrane</keyword>
<keyword evidence="14" id="KW-1185">Reference proteome</keyword>
<name>A0A1Y6C0Y9_9NEIS</name>
<evidence type="ECO:0000256" key="10">
    <source>
        <dbReference type="SAM" id="Phobius"/>
    </source>
</evidence>
<dbReference type="InterPro" id="IPR004358">
    <property type="entry name" value="Sig_transdc_His_kin-like_C"/>
</dbReference>
<keyword evidence="10" id="KW-0812">Transmembrane</keyword>
<reference evidence="14" key="1">
    <citation type="submission" date="2017-04" db="EMBL/GenBank/DDBJ databases">
        <authorList>
            <person name="Varghese N."/>
            <person name="Submissions S."/>
        </authorList>
    </citation>
    <scope>NUCLEOTIDE SEQUENCE [LARGE SCALE GENOMIC DNA]</scope>
    <source>
        <strain evidence="14">DSM 22618</strain>
    </source>
</reference>
<evidence type="ECO:0000256" key="5">
    <source>
        <dbReference type="ARBA" id="ARBA00022553"/>
    </source>
</evidence>
<dbReference type="RefSeq" id="WP_085277129.1">
    <property type="nucleotide sequence ID" value="NZ_FXAG01000018.1"/>
</dbReference>
<dbReference type="InterPro" id="IPR005467">
    <property type="entry name" value="His_kinase_dom"/>
</dbReference>
<keyword evidence="6" id="KW-0808">Transferase</keyword>
<dbReference type="EMBL" id="FXAG01000018">
    <property type="protein sequence ID" value="SMF39804.1"/>
    <property type="molecule type" value="Genomic_DNA"/>
</dbReference>
<evidence type="ECO:0000313" key="13">
    <source>
        <dbReference type="EMBL" id="SMF39804.1"/>
    </source>
</evidence>
<keyword evidence="10" id="KW-0472">Membrane</keyword>
<dbReference type="SMART" id="SM00387">
    <property type="entry name" value="HATPase_c"/>
    <property type="match status" value="1"/>
</dbReference>
<evidence type="ECO:0000256" key="9">
    <source>
        <dbReference type="ARBA" id="ARBA00022840"/>
    </source>
</evidence>
<feature type="domain" description="Histidine kinase" evidence="11">
    <location>
        <begin position="218"/>
        <end position="425"/>
    </location>
</feature>
<dbReference type="Pfam" id="PF00672">
    <property type="entry name" value="HAMP"/>
    <property type="match status" value="1"/>
</dbReference>
<evidence type="ECO:0000256" key="2">
    <source>
        <dbReference type="ARBA" id="ARBA00004651"/>
    </source>
</evidence>
<evidence type="ECO:0000259" key="12">
    <source>
        <dbReference type="PROSITE" id="PS50885"/>
    </source>
</evidence>
<dbReference type="GO" id="GO:0005524">
    <property type="term" value="F:ATP binding"/>
    <property type="evidence" value="ECO:0007669"/>
    <property type="project" value="UniProtKB-KW"/>
</dbReference>
<proteinExistence type="predicted"/>
<keyword evidence="7" id="KW-0547">Nucleotide-binding</keyword>
<dbReference type="CDD" id="cd06225">
    <property type="entry name" value="HAMP"/>
    <property type="match status" value="1"/>
</dbReference>
<feature type="domain" description="HAMP" evidence="12">
    <location>
        <begin position="158"/>
        <end position="210"/>
    </location>
</feature>
<dbReference type="SUPFAM" id="SSF47384">
    <property type="entry name" value="Homodimeric domain of signal transducing histidine kinase"/>
    <property type="match status" value="1"/>
</dbReference>
<dbReference type="InterPro" id="IPR036097">
    <property type="entry name" value="HisK_dim/P_sf"/>
</dbReference>
<dbReference type="Gene3D" id="1.10.287.130">
    <property type="match status" value="1"/>
</dbReference>
<dbReference type="InterPro" id="IPR050980">
    <property type="entry name" value="2C_sensor_his_kinase"/>
</dbReference>
<dbReference type="InterPro" id="IPR003594">
    <property type="entry name" value="HATPase_dom"/>
</dbReference>
<evidence type="ECO:0000256" key="4">
    <source>
        <dbReference type="ARBA" id="ARBA00022475"/>
    </source>
</evidence>
<accession>A0A1Y6C0Y9</accession>
<evidence type="ECO:0000256" key="8">
    <source>
        <dbReference type="ARBA" id="ARBA00022777"/>
    </source>
</evidence>
<dbReference type="Gene3D" id="3.30.565.10">
    <property type="entry name" value="Histidine kinase-like ATPase, C-terminal domain"/>
    <property type="match status" value="1"/>
</dbReference>
<dbReference type="PANTHER" id="PTHR44936:SF10">
    <property type="entry name" value="SENSOR PROTEIN RSTB"/>
    <property type="match status" value="1"/>
</dbReference>
<dbReference type="InterPro" id="IPR003660">
    <property type="entry name" value="HAMP_dom"/>
</dbReference>
<dbReference type="GO" id="GO:0000155">
    <property type="term" value="F:phosphorelay sensor kinase activity"/>
    <property type="evidence" value="ECO:0007669"/>
    <property type="project" value="InterPro"/>
</dbReference>
<dbReference type="PROSITE" id="PS50109">
    <property type="entry name" value="HIS_KIN"/>
    <property type="match status" value="1"/>
</dbReference>
<evidence type="ECO:0000259" key="11">
    <source>
        <dbReference type="PROSITE" id="PS50109"/>
    </source>
</evidence>
<evidence type="ECO:0000256" key="1">
    <source>
        <dbReference type="ARBA" id="ARBA00000085"/>
    </source>
</evidence>
<keyword evidence="10" id="KW-1133">Transmembrane helix</keyword>
<dbReference type="NCBIfam" id="NF007898">
    <property type="entry name" value="PRK10604.1"/>
    <property type="match status" value="1"/>
</dbReference>
<dbReference type="Pfam" id="PF00512">
    <property type="entry name" value="HisKA"/>
    <property type="match status" value="1"/>
</dbReference>
<gene>
    <name evidence="13" type="ORF">SAMN02745746_02996</name>
</gene>